<keyword evidence="5" id="KW-1185">Reference proteome</keyword>
<dbReference type="GO" id="GO:0030170">
    <property type="term" value="F:pyridoxal phosphate binding"/>
    <property type="evidence" value="ECO:0007669"/>
    <property type="project" value="InterPro"/>
</dbReference>
<dbReference type="InterPro" id="IPR015424">
    <property type="entry name" value="PyrdxlP-dep_Trfase"/>
</dbReference>
<keyword evidence="2" id="KW-0808">Transferase</keyword>
<feature type="domain" description="Aminotransferase class I/classII large" evidence="1">
    <location>
        <begin position="50"/>
        <end position="362"/>
    </location>
</feature>
<evidence type="ECO:0000313" key="5">
    <source>
        <dbReference type="Proteomes" id="UP001431572"/>
    </source>
</evidence>
<proteinExistence type="predicted"/>
<dbReference type="InterPro" id="IPR004839">
    <property type="entry name" value="Aminotransferase_I/II_large"/>
</dbReference>
<evidence type="ECO:0000259" key="1">
    <source>
        <dbReference type="Pfam" id="PF00155"/>
    </source>
</evidence>
<dbReference type="CDD" id="cd00609">
    <property type="entry name" value="AAT_like"/>
    <property type="match status" value="1"/>
</dbReference>
<dbReference type="Proteomes" id="UP001431572">
    <property type="component" value="Chromosome 1"/>
</dbReference>
<dbReference type="RefSeq" id="WP_341469026.1">
    <property type="nucleotide sequence ID" value="NZ_CP128399.1"/>
</dbReference>
<dbReference type="Pfam" id="PF00155">
    <property type="entry name" value="Aminotran_1_2"/>
    <property type="match status" value="1"/>
</dbReference>
<dbReference type="PANTHER" id="PTHR43510:SF1">
    <property type="entry name" value="AMINOTRANSFERASE FUNCTION, HYPOTHETICAL (EUROFUNG)"/>
    <property type="match status" value="1"/>
</dbReference>
<sequence length="370" mass="42441">MRIPDFKLERYFADWEFKAPYLLCSSDLESMSIKELLAYEPGAAEEFHDLWLGYTESAGNPALRAGIADIYQQIEPSQTLVFSGAEEAIFIFMHAALEKGDHLIVHYPAYQSLFEIADAIGCEVTHWVAQEESGWNLDLDFLESSIRPNTRAIVINCPHNPTGYLMSHTDFERLIEIARQHNLLLFSDEVYRLLEYDEQNRLPAACNLYENAVSLGVMSKAYGLAGLRIGWIATQNREIFKQIASFKDYTTICNSAPSEFLATLALRHSKKILARNLGIIQENLQLLDRFFEQWQDYFQWQKPLAGPIAFPRLQKGVPVADFCRKLVEKKGVLLLPGTLYSENNNNFRIGFGRRNMPEALQRLEDFLREL</sequence>
<evidence type="ECO:0000313" key="3">
    <source>
        <dbReference type="EMBL" id="WJW67131.1"/>
    </source>
</evidence>
<dbReference type="GO" id="GO:0008483">
    <property type="term" value="F:transaminase activity"/>
    <property type="evidence" value="ECO:0007669"/>
    <property type="project" value="UniProtKB-KW"/>
</dbReference>
<dbReference type="InterPro" id="IPR015422">
    <property type="entry name" value="PyrdxlP-dep_Trfase_small"/>
</dbReference>
<evidence type="ECO:0000313" key="4">
    <source>
        <dbReference type="Proteomes" id="UP000521676"/>
    </source>
</evidence>
<dbReference type="PANTHER" id="PTHR43510">
    <property type="entry name" value="AMINOTRANSFERASE FUNCTION, HYPOTHETICAL (EUROFUNG)"/>
    <property type="match status" value="1"/>
</dbReference>
<dbReference type="Gene3D" id="3.90.1150.10">
    <property type="entry name" value="Aspartate Aminotransferase, domain 1"/>
    <property type="match status" value="1"/>
</dbReference>
<name>A0A8T7M333_9CHLR</name>
<dbReference type="SUPFAM" id="SSF53383">
    <property type="entry name" value="PLP-dependent transferases"/>
    <property type="match status" value="1"/>
</dbReference>
<gene>
    <name evidence="2" type="ORF">HXX08_05185</name>
    <name evidence="3" type="ORF">OZ401_000386</name>
</gene>
<reference evidence="2 4" key="1">
    <citation type="submission" date="2020-06" db="EMBL/GenBank/DDBJ databases">
        <title>Anoxygenic phototrophic Chloroflexota member uses a Type I reaction center.</title>
        <authorList>
            <person name="Tsuji J.M."/>
            <person name="Shaw N.A."/>
            <person name="Nagashima S."/>
            <person name="Venkiteswaran J."/>
            <person name="Schiff S.L."/>
            <person name="Hanada S."/>
            <person name="Tank M."/>
            <person name="Neufeld J.D."/>
        </authorList>
    </citation>
    <scope>NUCLEOTIDE SEQUENCE [LARGE SCALE GENOMIC DNA]</scope>
    <source>
        <strain evidence="2">L227-S17</strain>
    </source>
</reference>
<evidence type="ECO:0000313" key="2">
    <source>
        <dbReference type="EMBL" id="NWJ45255.1"/>
    </source>
</evidence>
<dbReference type="Gene3D" id="3.40.640.10">
    <property type="entry name" value="Type I PLP-dependent aspartate aminotransferase-like (Major domain)"/>
    <property type="match status" value="1"/>
</dbReference>
<dbReference type="InterPro" id="IPR015421">
    <property type="entry name" value="PyrdxlP-dep_Trfase_major"/>
</dbReference>
<accession>A0A8T7M333</accession>
<dbReference type="EMBL" id="CP128399">
    <property type="protein sequence ID" value="WJW67131.1"/>
    <property type="molecule type" value="Genomic_DNA"/>
</dbReference>
<dbReference type="AlphaFoldDB" id="A0A8T7M333"/>
<keyword evidence="2" id="KW-0032">Aminotransferase</keyword>
<dbReference type="Proteomes" id="UP000521676">
    <property type="component" value="Unassembled WGS sequence"/>
</dbReference>
<organism evidence="2 4">
    <name type="scientific">Candidatus Chlorohelix allophototropha</name>
    <dbReference type="NCBI Taxonomy" id="3003348"/>
    <lineage>
        <taxon>Bacteria</taxon>
        <taxon>Bacillati</taxon>
        <taxon>Chloroflexota</taxon>
        <taxon>Chloroflexia</taxon>
        <taxon>Candidatus Chloroheliales</taxon>
        <taxon>Candidatus Chloroheliaceae</taxon>
        <taxon>Candidatus Chlorohelix</taxon>
    </lineage>
</organism>
<protein>
    <submittedName>
        <fullName evidence="2">Aminotransferase class I/II-fold pyridoxal phosphate-dependent enzyme</fullName>
    </submittedName>
</protein>
<dbReference type="EMBL" id="JACATZ010000001">
    <property type="protein sequence ID" value="NWJ45255.1"/>
    <property type="molecule type" value="Genomic_DNA"/>
</dbReference>
<reference evidence="3" key="2">
    <citation type="journal article" date="2024" name="Nature">
        <title>Anoxygenic phototroph of the Chloroflexota uses a type I reaction centre.</title>
        <authorList>
            <person name="Tsuji J.M."/>
            <person name="Shaw N.A."/>
            <person name="Nagashima S."/>
            <person name="Venkiteswaran J.J."/>
            <person name="Schiff S.L."/>
            <person name="Watanabe T."/>
            <person name="Fukui M."/>
            <person name="Hanada S."/>
            <person name="Tank M."/>
            <person name="Neufeld J.D."/>
        </authorList>
    </citation>
    <scope>NUCLEOTIDE SEQUENCE</scope>
    <source>
        <strain evidence="3">L227-S17</strain>
    </source>
</reference>